<evidence type="ECO:0000313" key="1">
    <source>
        <dbReference type="EMBL" id="GAC07182.1"/>
    </source>
</evidence>
<keyword evidence="2" id="KW-1185">Reference proteome</keyword>
<sequence>MSPFLDKDLLSPFLDNKPVLRTFTPLHHSKVHQFAGKITS</sequence>
<name>A0ABQ0ID03_9ALTE</name>
<organism evidence="1 2">
    <name type="scientific">Paraglaciecola agarilytica NO2</name>
    <dbReference type="NCBI Taxonomy" id="1125747"/>
    <lineage>
        <taxon>Bacteria</taxon>
        <taxon>Pseudomonadati</taxon>
        <taxon>Pseudomonadota</taxon>
        <taxon>Gammaproteobacteria</taxon>
        <taxon>Alteromonadales</taxon>
        <taxon>Alteromonadaceae</taxon>
        <taxon>Paraglaciecola</taxon>
    </lineage>
</organism>
<dbReference type="EMBL" id="BAEK01000077">
    <property type="protein sequence ID" value="GAC07182.1"/>
    <property type="molecule type" value="Genomic_DNA"/>
</dbReference>
<comment type="caution">
    <text evidence="1">The sequence shown here is derived from an EMBL/GenBank/DDBJ whole genome shotgun (WGS) entry which is preliminary data.</text>
</comment>
<protein>
    <submittedName>
        <fullName evidence="1">Uncharacterized protein</fullName>
    </submittedName>
</protein>
<gene>
    <name evidence="1" type="ORF">GAGA_4357</name>
</gene>
<dbReference type="Proteomes" id="UP000008372">
    <property type="component" value="Unassembled WGS sequence"/>
</dbReference>
<proteinExistence type="predicted"/>
<reference evidence="1 2" key="1">
    <citation type="journal article" date="2014" name="Environ. Microbiol.">
        <title>Comparative genomics of the marine bacterial genus Glaciecola reveals the high degree of genomic diversity and genomic characteristic for cold adaptation.</title>
        <authorList>
            <person name="Qin Q.L."/>
            <person name="Xie B.B."/>
            <person name="Yu Y."/>
            <person name="Shu Y.L."/>
            <person name="Rong J.C."/>
            <person name="Zhang Y.J."/>
            <person name="Zhao D.L."/>
            <person name="Chen X.L."/>
            <person name="Zhang X.Y."/>
            <person name="Chen B."/>
            <person name="Zhou B.C."/>
            <person name="Zhang Y.Z."/>
        </authorList>
    </citation>
    <scope>NUCLEOTIDE SEQUENCE [LARGE SCALE GENOMIC DNA]</scope>
    <source>
        <strain evidence="1 2">NO2</strain>
    </source>
</reference>
<evidence type="ECO:0000313" key="2">
    <source>
        <dbReference type="Proteomes" id="UP000008372"/>
    </source>
</evidence>
<accession>A0ABQ0ID03</accession>